<accession>A0A409Y436</accession>
<gene>
    <name evidence="2" type="ORF">CVT26_012805</name>
</gene>
<comment type="caution">
    <text evidence="2">The sequence shown here is derived from an EMBL/GenBank/DDBJ whole genome shotgun (WGS) entry which is preliminary data.</text>
</comment>
<organism evidence="2 3">
    <name type="scientific">Gymnopilus dilepis</name>
    <dbReference type="NCBI Taxonomy" id="231916"/>
    <lineage>
        <taxon>Eukaryota</taxon>
        <taxon>Fungi</taxon>
        <taxon>Dikarya</taxon>
        <taxon>Basidiomycota</taxon>
        <taxon>Agaricomycotina</taxon>
        <taxon>Agaricomycetes</taxon>
        <taxon>Agaricomycetidae</taxon>
        <taxon>Agaricales</taxon>
        <taxon>Agaricineae</taxon>
        <taxon>Hymenogastraceae</taxon>
        <taxon>Gymnopilus</taxon>
    </lineage>
</organism>
<dbReference type="EMBL" id="NHYE01001198">
    <property type="protein sequence ID" value="PPQ97775.1"/>
    <property type="molecule type" value="Genomic_DNA"/>
</dbReference>
<keyword evidence="3" id="KW-1185">Reference proteome</keyword>
<sequence length="334" mass="36651">MPMPPTKRKRPSGISGVELSNALDALKNLAAKVRLGLNTKTHAQQEPELELDDEKDERAEGTDLSQIEKLTAVLQARVYDPHGMTGDLLDDLNVQLSGILRLKVDAVDSAALSDALGSDQLWSATTLLTHLEFLENLVPSQQSAGRLRINAFLYRVSTMIPNHLKMALDVEPAVPAPTVSDSSLHAVSGSIDFTVAVMDPAKLALFLEHPVLRPDSDLRKHIPQVIAAMLVRARHSRYSGISFKHTLMRLLLIFRKTIVRGVVTDGLKWTFLILTLHDDDGTATYVQSEEISISGGFTSHPSKAGASLVSAILAHWILHSHQPLDETTDFFELL</sequence>
<protein>
    <submittedName>
        <fullName evidence="2">Uncharacterized protein</fullName>
    </submittedName>
</protein>
<reference evidence="2 3" key="1">
    <citation type="journal article" date="2018" name="Evol. Lett.">
        <title>Horizontal gene cluster transfer increased hallucinogenic mushroom diversity.</title>
        <authorList>
            <person name="Reynolds H.T."/>
            <person name="Vijayakumar V."/>
            <person name="Gluck-Thaler E."/>
            <person name="Korotkin H.B."/>
            <person name="Matheny P.B."/>
            <person name="Slot J.C."/>
        </authorList>
    </citation>
    <scope>NUCLEOTIDE SEQUENCE [LARGE SCALE GENOMIC DNA]</scope>
    <source>
        <strain evidence="2 3">SRW20</strain>
    </source>
</reference>
<dbReference type="InParanoid" id="A0A409Y436"/>
<evidence type="ECO:0000313" key="3">
    <source>
        <dbReference type="Proteomes" id="UP000284706"/>
    </source>
</evidence>
<dbReference type="Proteomes" id="UP000284706">
    <property type="component" value="Unassembled WGS sequence"/>
</dbReference>
<dbReference type="AlphaFoldDB" id="A0A409Y436"/>
<evidence type="ECO:0000256" key="1">
    <source>
        <dbReference type="SAM" id="MobiDB-lite"/>
    </source>
</evidence>
<dbReference type="OrthoDB" id="2720314at2759"/>
<evidence type="ECO:0000313" key="2">
    <source>
        <dbReference type="EMBL" id="PPQ97775.1"/>
    </source>
</evidence>
<name>A0A409Y436_9AGAR</name>
<feature type="region of interest" description="Disordered" evidence="1">
    <location>
        <begin position="37"/>
        <end position="62"/>
    </location>
</feature>
<proteinExistence type="predicted"/>